<protein>
    <recommendedName>
        <fullName evidence="6">ABC transporter domain-containing protein</fullName>
    </recommendedName>
</protein>
<dbReference type="Proteomes" id="UP000233524">
    <property type="component" value="Unassembled WGS sequence"/>
</dbReference>
<organism evidence="4 5">
    <name type="scientific">Lomentospora prolificans</name>
    <dbReference type="NCBI Taxonomy" id="41688"/>
    <lineage>
        <taxon>Eukaryota</taxon>
        <taxon>Fungi</taxon>
        <taxon>Dikarya</taxon>
        <taxon>Ascomycota</taxon>
        <taxon>Pezizomycotina</taxon>
        <taxon>Sordariomycetes</taxon>
        <taxon>Hypocreomycetidae</taxon>
        <taxon>Microascales</taxon>
        <taxon>Microascaceae</taxon>
        <taxon>Lomentospora</taxon>
    </lineage>
</organism>
<dbReference type="Gene3D" id="3.40.50.300">
    <property type="entry name" value="P-loop containing nucleotide triphosphate hydrolases"/>
    <property type="match status" value="1"/>
</dbReference>
<dbReference type="PANTHER" id="PTHR24221:SF402">
    <property type="entry name" value="IRON-SULFUR CLUSTERS TRANSPORTER ABCB7, MITOCHONDRIAL"/>
    <property type="match status" value="1"/>
</dbReference>
<gene>
    <name evidence="4" type="ORF">jhhlp_007976</name>
</gene>
<dbReference type="InterPro" id="IPR039421">
    <property type="entry name" value="Type_1_exporter"/>
</dbReference>
<feature type="region of interest" description="Disordered" evidence="3">
    <location>
        <begin position="1"/>
        <end position="47"/>
    </location>
</feature>
<dbReference type="STRING" id="41688.A0A2N3MZR8"/>
<keyword evidence="5" id="KW-1185">Reference proteome</keyword>
<dbReference type="InterPro" id="IPR027417">
    <property type="entry name" value="P-loop_NTPase"/>
</dbReference>
<accession>A0A2N3MZR8</accession>
<comment type="caution">
    <text evidence="4">The sequence shown here is derived from an EMBL/GenBank/DDBJ whole genome shotgun (WGS) entry which is preliminary data.</text>
</comment>
<sequence length="132" mass="14475">MGYDTIATPEEEFVAEAQRPHKKDILKKSPDGKNTRGGGGGRIIGGGEEPLRAARRLLQKAPPLLFFDEATSALDTHTEQALMANINSILREKGRTSVFVAHRLRTIFDADLIIVLREGAVAEMGTHQQLID</sequence>
<dbReference type="GO" id="GO:0042626">
    <property type="term" value="F:ATPase-coupled transmembrane transporter activity"/>
    <property type="evidence" value="ECO:0007669"/>
    <property type="project" value="TreeGrafter"/>
</dbReference>
<evidence type="ECO:0008006" key="6">
    <source>
        <dbReference type="Google" id="ProtNLM"/>
    </source>
</evidence>
<evidence type="ECO:0000313" key="5">
    <source>
        <dbReference type="Proteomes" id="UP000233524"/>
    </source>
</evidence>
<feature type="compositionally biased region" description="Gly residues" evidence="3">
    <location>
        <begin position="35"/>
        <end position="47"/>
    </location>
</feature>
<dbReference type="InParanoid" id="A0A2N3MZR8"/>
<name>A0A2N3MZR8_9PEZI</name>
<keyword evidence="1" id="KW-0813">Transport</keyword>
<feature type="non-terminal residue" evidence="4">
    <location>
        <position position="132"/>
    </location>
</feature>
<proteinExistence type="predicted"/>
<dbReference type="GO" id="GO:0005743">
    <property type="term" value="C:mitochondrial inner membrane"/>
    <property type="evidence" value="ECO:0007669"/>
    <property type="project" value="TreeGrafter"/>
</dbReference>
<evidence type="ECO:0000256" key="2">
    <source>
        <dbReference type="ARBA" id="ARBA00022967"/>
    </source>
</evidence>
<evidence type="ECO:0000256" key="1">
    <source>
        <dbReference type="ARBA" id="ARBA00022448"/>
    </source>
</evidence>
<dbReference type="AlphaFoldDB" id="A0A2N3MZR8"/>
<dbReference type="PANTHER" id="PTHR24221">
    <property type="entry name" value="ATP-BINDING CASSETTE SUB-FAMILY B"/>
    <property type="match status" value="1"/>
</dbReference>
<evidence type="ECO:0000313" key="4">
    <source>
        <dbReference type="EMBL" id="PKS05684.1"/>
    </source>
</evidence>
<evidence type="ECO:0000256" key="3">
    <source>
        <dbReference type="SAM" id="MobiDB-lite"/>
    </source>
</evidence>
<dbReference type="SUPFAM" id="SSF52540">
    <property type="entry name" value="P-loop containing nucleoside triphosphate hydrolases"/>
    <property type="match status" value="1"/>
</dbReference>
<reference evidence="4 5" key="1">
    <citation type="journal article" date="2017" name="G3 (Bethesda)">
        <title>First Draft Genome Sequence of the Pathogenic Fungus Lomentospora prolificans (Formerly Scedosporium prolificans).</title>
        <authorList>
            <person name="Luo R."/>
            <person name="Zimin A."/>
            <person name="Workman R."/>
            <person name="Fan Y."/>
            <person name="Pertea G."/>
            <person name="Grossman N."/>
            <person name="Wear M.P."/>
            <person name="Jia B."/>
            <person name="Miller H."/>
            <person name="Casadevall A."/>
            <person name="Timp W."/>
            <person name="Zhang S.X."/>
            <person name="Salzberg S.L."/>
        </authorList>
    </citation>
    <scope>NUCLEOTIDE SEQUENCE [LARGE SCALE GENOMIC DNA]</scope>
    <source>
        <strain evidence="4 5">JHH-5317</strain>
    </source>
</reference>
<dbReference type="GO" id="GO:0006879">
    <property type="term" value="P:intracellular iron ion homeostasis"/>
    <property type="evidence" value="ECO:0007669"/>
    <property type="project" value="TreeGrafter"/>
</dbReference>
<keyword evidence="2" id="KW-1278">Translocase</keyword>
<dbReference type="OrthoDB" id="6500128at2759"/>
<dbReference type="VEuPathDB" id="FungiDB:jhhlp_007976"/>
<dbReference type="EMBL" id="NLAX01001163">
    <property type="protein sequence ID" value="PKS05684.1"/>
    <property type="molecule type" value="Genomic_DNA"/>
</dbReference>